<name>A0A3P3XJ12_9SPIR</name>
<dbReference type="Gene3D" id="3.30.565.10">
    <property type="entry name" value="Histidine kinase-like ATPase, C-terminal domain"/>
    <property type="match status" value="1"/>
</dbReference>
<proteinExistence type="predicted"/>
<dbReference type="EMBL" id="FWDM01000021">
    <property type="protein sequence ID" value="SLM13079.1"/>
    <property type="molecule type" value="Genomic_DNA"/>
</dbReference>
<reference evidence="2" key="1">
    <citation type="submission" date="2017-02" db="EMBL/GenBank/DDBJ databases">
        <authorList>
            <person name="Regsiter A."/>
            <person name="William W."/>
        </authorList>
    </citation>
    <scope>NUCLEOTIDE SEQUENCE</scope>
    <source>
        <strain evidence="2">Bib</strain>
    </source>
</reference>
<gene>
    <name evidence="2" type="ORF">SPIROBIBN47_280014</name>
</gene>
<sequence length="141" mass="15395">MLIEYIIPRMDFSAAGKASTDMKRRLTQLGLPVALIKRIAIAMYEAEMNVAIHGDGGKAEVEILEDCISTRFTDKGPGIADIELAMQEGFSTASEEIRNMGFGAGMGLPNMKRNADELIIQSEPGRGTTVIMRFKLQTGEL</sequence>
<accession>A0A3P3XJ12</accession>
<dbReference type="SUPFAM" id="SSF55874">
    <property type="entry name" value="ATPase domain of HSP90 chaperone/DNA topoisomerase II/histidine kinase"/>
    <property type="match status" value="1"/>
</dbReference>
<feature type="domain" description="Histidine kinase/HSP90-like ATPase" evidence="1">
    <location>
        <begin position="38"/>
        <end position="137"/>
    </location>
</feature>
<protein>
    <submittedName>
        <fullName evidence="2">Anti-sigma regulator</fullName>
    </submittedName>
</protein>
<dbReference type="Pfam" id="PF02518">
    <property type="entry name" value="HATPase_c"/>
    <property type="match status" value="1"/>
</dbReference>
<dbReference type="InterPro" id="IPR003594">
    <property type="entry name" value="HATPase_dom"/>
</dbReference>
<evidence type="ECO:0000313" key="2">
    <source>
        <dbReference type="EMBL" id="SLM13079.1"/>
    </source>
</evidence>
<dbReference type="AlphaFoldDB" id="A0A3P3XJ12"/>
<evidence type="ECO:0000259" key="1">
    <source>
        <dbReference type="Pfam" id="PF02518"/>
    </source>
</evidence>
<organism evidence="2">
    <name type="scientific">uncultured spirochete</name>
    <dbReference type="NCBI Taxonomy" id="156406"/>
    <lineage>
        <taxon>Bacteria</taxon>
        <taxon>Pseudomonadati</taxon>
        <taxon>Spirochaetota</taxon>
        <taxon>Spirochaetia</taxon>
        <taxon>Spirochaetales</taxon>
        <taxon>environmental samples</taxon>
    </lineage>
</organism>
<dbReference type="InterPro" id="IPR036890">
    <property type="entry name" value="HATPase_C_sf"/>
</dbReference>